<comment type="caution">
    <text evidence="1">The sequence shown here is derived from an EMBL/GenBank/DDBJ whole genome shotgun (WGS) entry which is preliminary data.</text>
</comment>
<dbReference type="AlphaFoldDB" id="A0ABD1MW72"/>
<gene>
    <name evidence="1" type="ORF">Fmac_008009</name>
</gene>
<evidence type="ECO:0000313" key="1">
    <source>
        <dbReference type="EMBL" id="KAL2340069.1"/>
    </source>
</evidence>
<dbReference type="Proteomes" id="UP001603857">
    <property type="component" value="Unassembled WGS sequence"/>
</dbReference>
<keyword evidence="2" id="KW-1185">Reference proteome</keyword>
<dbReference type="EMBL" id="JBGMDY010000003">
    <property type="protein sequence ID" value="KAL2340069.1"/>
    <property type="molecule type" value="Genomic_DNA"/>
</dbReference>
<reference evidence="1 2" key="1">
    <citation type="submission" date="2024-08" db="EMBL/GenBank/DDBJ databases">
        <title>Insights into the chromosomal genome structure of Flemingia macrophylla.</title>
        <authorList>
            <person name="Ding Y."/>
            <person name="Zhao Y."/>
            <person name="Bi W."/>
            <person name="Wu M."/>
            <person name="Zhao G."/>
            <person name="Gong Y."/>
            <person name="Li W."/>
            <person name="Zhang P."/>
        </authorList>
    </citation>
    <scope>NUCLEOTIDE SEQUENCE [LARGE SCALE GENOMIC DNA]</scope>
    <source>
        <strain evidence="1">DYQJB</strain>
        <tissue evidence="1">Leaf</tissue>
    </source>
</reference>
<organism evidence="1 2">
    <name type="scientific">Flemingia macrophylla</name>
    <dbReference type="NCBI Taxonomy" id="520843"/>
    <lineage>
        <taxon>Eukaryota</taxon>
        <taxon>Viridiplantae</taxon>
        <taxon>Streptophyta</taxon>
        <taxon>Embryophyta</taxon>
        <taxon>Tracheophyta</taxon>
        <taxon>Spermatophyta</taxon>
        <taxon>Magnoliopsida</taxon>
        <taxon>eudicotyledons</taxon>
        <taxon>Gunneridae</taxon>
        <taxon>Pentapetalae</taxon>
        <taxon>rosids</taxon>
        <taxon>fabids</taxon>
        <taxon>Fabales</taxon>
        <taxon>Fabaceae</taxon>
        <taxon>Papilionoideae</taxon>
        <taxon>50 kb inversion clade</taxon>
        <taxon>NPAAA clade</taxon>
        <taxon>indigoferoid/millettioid clade</taxon>
        <taxon>Phaseoleae</taxon>
        <taxon>Flemingia</taxon>
    </lineage>
</organism>
<evidence type="ECO:0000313" key="2">
    <source>
        <dbReference type="Proteomes" id="UP001603857"/>
    </source>
</evidence>
<proteinExistence type="predicted"/>
<accession>A0ABD1MW72</accession>
<name>A0ABD1MW72_9FABA</name>
<protein>
    <submittedName>
        <fullName evidence="1">Uncharacterized protein</fullName>
    </submittedName>
</protein>
<sequence length="87" mass="10453">MSQVHLRYALGRVAYAYTINYRINHKWSSTDSDWAGDQTTKKPTSGYFIFIKGNMVIWRKDKRLSQDPMHKWNFEEWLMVYANNCEL</sequence>